<evidence type="ECO:0000259" key="1">
    <source>
        <dbReference type="PROSITE" id="PS50191"/>
    </source>
</evidence>
<dbReference type="AlphaFoldDB" id="J3JVQ8"/>
<dbReference type="InterPro" id="IPR001251">
    <property type="entry name" value="CRAL-TRIO_dom"/>
</dbReference>
<dbReference type="InterPro" id="IPR036865">
    <property type="entry name" value="CRAL-TRIO_dom_sf"/>
</dbReference>
<dbReference type="PANTHER" id="PTHR10174:SF213">
    <property type="entry name" value="CRAL-TRIO DOMAIN-CONTAINING PROTEIN"/>
    <property type="match status" value="1"/>
</dbReference>
<dbReference type="EMBL" id="BT127326">
    <property type="protein sequence ID" value="AEE62288.1"/>
    <property type="molecule type" value="mRNA"/>
</dbReference>
<dbReference type="GO" id="GO:1902936">
    <property type="term" value="F:phosphatidylinositol bisphosphate binding"/>
    <property type="evidence" value="ECO:0007669"/>
    <property type="project" value="TreeGrafter"/>
</dbReference>
<protein>
    <recommendedName>
        <fullName evidence="1">CRAL-TRIO domain-containing protein</fullName>
    </recommendedName>
</protein>
<dbReference type="RefSeq" id="XP_019763715.2">
    <property type="nucleotide sequence ID" value="XM_019908156.2"/>
</dbReference>
<dbReference type="GO" id="GO:0016020">
    <property type="term" value="C:membrane"/>
    <property type="evidence" value="ECO:0007669"/>
    <property type="project" value="TreeGrafter"/>
</dbReference>
<dbReference type="PANTHER" id="PTHR10174">
    <property type="entry name" value="ALPHA-TOCOPHEROL TRANSFER PROTEIN-RELATED"/>
    <property type="match status" value="1"/>
</dbReference>
<dbReference type="OrthoDB" id="1434354at2759"/>
<dbReference type="GeneID" id="109540024"/>
<dbReference type="PROSITE" id="PS50191">
    <property type="entry name" value="CRAL_TRIO"/>
    <property type="match status" value="1"/>
</dbReference>
<dbReference type="Gene3D" id="3.40.525.10">
    <property type="entry name" value="CRAL-TRIO lipid binding domain"/>
    <property type="match status" value="1"/>
</dbReference>
<reference evidence="2" key="1">
    <citation type="journal article" date="2012" name="Insect Biochem. Mol. Biol.">
        <title>Transcriptome and full-length cDNA resources for the mountain pine beetle, Dendroctonus ponderosae Hopkins, a major insect pest of pine forests.</title>
        <authorList>
            <person name="Keeling C.I."/>
            <person name="Henderson H."/>
            <person name="Li M."/>
            <person name="Yuen M."/>
            <person name="Clark E.L."/>
            <person name="Fraser J.D."/>
            <person name="Huber D.P."/>
            <person name="Liao N.Y."/>
            <person name="Roderick Docking T."/>
            <person name="Birol I."/>
            <person name="Chan S.K."/>
            <person name="Taylor G.A."/>
            <person name="Palmquist D."/>
            <person name="Jones S.J."/>
            <person name="Bohlmann J."/>
        </authorList>
    </citation>
    <scope>NUCLEOTIDE SEQUENCE</scope>
    <source>
        <tissue evidence="2">Antennae</tissue>
    </source>
</reference>
<dbReference type="CDD" id="cd00170">
    <property type="entry name" value="SEC14"/>
    <property type="match status" value="1"/>
</dbReference>
<dbReference type="KEGG" id="dpa:109540024"/>
<dbReference type="Pfam" id="PF00650">
    <property type="entry name" value="CRAL_TRIO"/>
    <property type="match status" value="1"/>
</dbReference>
<organism evidence="2">
    <name type="scientific">Dendroctonus ponderosae</name>
    <name type="common">Mountain pine beetle</name>
    <dbReference type="NCBI Taxonomy" id="77166"/>
    <lineage>
        <taxon>Eukaryota</taxon>
        <taxon>Metazoa</taxon>
        <taxon>Ecdysozoa</taxon>
        <taxon>Arthropoda</taxon>
        <taxon>Hexapoda</taxon>
        <taxon>Insecta</taxon>
        <taxon>Pterygota</taxon>
        <taxon>Neoptera</taxon>
        <taxon>Endopterygota</taxon>
        <taxon>Coleoptera</taxon>
        <taxon>Polyphaga</taxon>
        <taxon>Cucujiformia</taxon>
        <taxon>Curculionidae</taxon>
        <taxon>Scolytinae</taxon>
        <taxon>Dendroctonus</taxon>
    </lineage>
</organism>
<sequence>MASPMVEYNFKAEDLVKAGRTSRYNIDGIRQWLDLLPTIPPLCDEQIAIFLIACKNDTEATKNCILCFFKYKAAAPEIFANRQVESDELTQVRNTTNLAIIPQRTKENYAVLVGVLKDTSYSSFFVDPQVKLLYLLVELMLQDNPPDGLVVVLNLKGVGLMHITRLKISTVKKFFQFLQEAMPTQLKQIHIINSSYVFDKILMVLKPFMNRDLFDMIVPHSSSDDMDAFYANHLSRDLLPADLGGDLPNIDQLTEETLYQCRKSSSYLNSYERQIEEYQENSS</sequence>
<feature type="domain" description="CRAL-TRIO" evidence="1">
    <location>
        <begin position="88"/>
        <end position="251"/>
    </location>
</feature>
<dbReference type="HOGENOM" id="CLU_046597_3_0_1"/>
<proteinExistence type="evidence at transcript level"/>
<dbReference type="SUPFAM" id="SSF52087">
    <property type="entry name" value="CRAL/TRIO domain"/>
    <property type="match status" value="1"/>
</dbReference>
<dbReference type="RefSeq" id="XP_019763716.2">
    <property type="nucleotide sequence ID" value="XM_019908157.2"/>
</dbReference>
<dbReference type="SMART" id="SM00516">
    <property type="entry name" value="SEC14"/>
    <property type="match status" value="1"/>
</dbReference>
<name>J3JVQ8_DENPD</name>
<dbReference type="SUPFAM" id="SSF46938">
    <property type="entry name" value="CRAL/TRIO N-terminal domain"/>
    <property type="match status" value="1"/>
</dbReference>
<accession>J3JVQ8</accession>
<evidence type="ECO:0000313" key="2">
    <source>
        <dbReference type="EMBL" id="AEE62288.1"/>
    </source>
</evidence>
<dbReference type="InterPro" id="IPR036273">
    <property type="entry name" value="CRAL/TRIO_N_dom_sf"/>
</dbReference>